<proteinExistence type="predicted"/>
<sequence length="78" mass="9026">MVLCAITIEKKSCCCISSSVEERLRTVLPRLRRTYSWGNYIWIQNDCLPIKPSRITISEATIWLNSWLPQRAPPSAYP</sequence>
<name>A0A0K2U5U3_LEPSM</name>
<accession>A0A0K2U5U3</accession>
<dbReference type="AlphaFoldDB" id="A0A0K2U5U3"/>
<reference evidence="1" key="1">
    <citation type="submission" date="2014-05" db="EMBL/GenBank/DDBJ databases">
        <authorList>
            <person name="Chronopoulou M."/>
        </authorList>
    </citation>
    <scope>NUCLEOTIDE SEQUENCE</scope>
    <source>
        <tissue evidence="1">Whole organism</tissue>
    </source>
</reference>
<evidence type="ECO:0000313" key="1">
    <source>
        <dbReference type="EMBL" id="CDW33598.1"/>
    </source>
</evidence>
<dbReference type="EMBL" id="HACA01016237">
    <property type="protein sequence ID" value="CDW33598.1"/>
    <property type="molecule type" value="Transcribed_RNA"/>
</dbReference>
<organism evidence="1">
    <name type="scientific">Lepeophtheirus salmonis</name>
    <name type="common">Salmon louse</name>
    <name type="synonym">Caligus salmonis</name>
    <dbReference type="NCBI Taxonomy" id="72036"/>
    <lineage>
        <taxon>Eukaryota</taxon>
        <taxon>Metazoa</taxon>
        <taxon>Ecdysozoa</taxon>
        <taxon>Arthropoda</taxon>
        <taxon>Crustacea</taxon>
        <taxon>Multicrustacea</taxon>
        <taxon>Hexanauplia</taxon>
        <taxon>Copepoda</taxon>
        <taxon>Siphonostomatoida</taxon>
        <taxon>Caligidae</taxon>
        <taxon>Lepeophtheirus</taxon>
    </lineage>
</organism>
<protein>
    <submittedName>
        <fullName evidence="1">Uncharacterized protein</fullName>
    </submittedName>
</protein>